<dbReference type="Pfam" id="PF25681">
    <property type="entry name" value="Phage_TTP_17"/>
    <property type="match status" value="1"/>
</dbReference>
<evidence type="ECO:0000313" key="1">
    <source>
        <dbReference type="EMBL" id="EUA60299.1"/>
    </source>
</evidence>
<organism evidence="1 2">
    <name type="scientific">Mycobacteroides abscessus 1948</name>
    <dbReference type="NCBI Taxonomy" id="1299323"/>
    <lineage>
        <taxon>Bacteria</taxon>
        <taxon>Bacillati</taxon>
        <taxon>Actinomycetota</taxon>
        <taxon>Actinomycetes</taxon>
        <taxon>Mycobacteriales</taxon>
        <taxon>Mycobacteriaceae</taxon>
        <taxon>Mycobacteroides</taxon>
        <taxon>Mycobacteroides abscessus</taxon>
    </lineage>
</organism>
<name>A0A829QDD3_9MYCO</name>
<protein>
    <recommendedName>
        <fullName evidence="3">Phage associated (Putative structural protein)</fullName>
    </recommendedName>
</protein>
<reference evidence="1 2" key="1">
    <citation type="submission" date="2013-12" db="EMBL/GenBank/DDBJ databases">
        <authorList>
            <person name="Zelazny A."/>
            <person name="Olivier K."/>
            <person name="Holland S."/>
            <person name="Lenaerts A."/>
            <person name="Ordway D."/>
            <person name="DeGroote M.A."/>
            <person name="Parker T."/>
            <person name="Sizemore C."/>
            <person name="Tallon L.J."/>
            <person name="Sadzewicz L.K."/>
            <person name="Sengamalay N."/>
            <person name="Fraser C.M."/>
            <person name="Hine E."/>
            <person name="Shefchek K.A."/>
            <person name="Das S.P."/>
            <person name="Tettelin H."/>
        </authorList>
    </citation>
    <scope>NUCLEOTIDE SEQUENCE [LARGE SCALE GENOMIC DNA]</scope>
    <source>
        <strain evidence="1 2">1948</strain>
    </source>
</reference>
<gene>
    <name evidence="1" type="ORF">I542_0430</name>
</gene>
<evidence type="ECO:0008006" key="3">
    <source>
        <dbReference type="Google" id="ProtNLM"/>
    </source>
</evidence>
<dbReference type="Proteomes" id="UP000021210">
    <property type="component" value="Unassembled WGS sequence"/>
</dbReference>
<dbReference type="InterPro" id="IPR058154">
    <property type="entry name" value="Bxb1_TTP-like"/>
</dbReference>
<comment type="caution">
    <text evidence="1">The sequence shown here is derived from an EMBL/GenBank/DDBJ whole genome shotgun (WGS) entry which is preliminary data.</text>
</comment>
<evidence type="ECO:0000313" key="2">
    <source>
        <dbReference type="Proteomes" id="UP000021210"/>
    </source>
</evidence>
<dbReference type="AlphaFoldDB" id="A0A829QDD3"/>
<proteinExistence type="predicted"/>
<accession>A0A829QDD3</accession>
<dbReference type="EMBL" id="JAOH01000002">
    <property type="protein sequence ID" value="EUA60299.1"/>
    <property type="molecule type" value="Genomic_DNA"/>
</dbReference>
<sequence length="195" mass="20767">MAEEVGNVFAAEPSAAGAAFVAPLGTTLPTSVDGVLDAAFVGLGYVGEDGITETSERSTDEKKDMGGRIVKVLQTEYNHSFKFVLLESLNADVLKAIYGASNVTVTPADGTHGTQVKVRKTSKKLPHQTWVFDTIDSELSAKYRNCVADGQVISVGDVTLASKDTIEYEVELKVFESSTGEYVTTYTDDGRIAGS</sequence>